<dbReference type="InterPro" id="IPR042235">
    <property type="entry name" value="ZP-C_dom"/>
</dbReference>
<dbReference type="InterPro" id="IPR026823">
    <property type="entry name" value="cEGF"/>
</dbReference>
<name>A0ABN8N855_9CNID</name>
<organism evidence="9 10">
    <name type="scientific">Porites lobata</name>
    <dbReference type="NCBI Taxonomy" id="104759"/>
    <lineage>
        <taxon>Eukaryota</taxon>
        <taxon>Metazoa</taxon>
        <taxon>Cnidaria</taxon>
        <taxon>Anthozoa</taxon>
        <taxon>Hexacorallia</taxon>
        <taxon>Scleractinia</taxon>
        <taxon>Fungiina</taxon>
        <taxon>Poritidae</taxon>
        <taxon>Porites</taxon>
    </lineage>
</organism>
<reference evidence="9 10" key="1">
    <citation type="submission" date="2022-05" db="EMBL/GenBank/DDBJ databases">
        <authorList>
            <consortium name="Genoscope - CEA"/>
            <person name="William W."/>
        </authorList>
    </citation>
    <scope>NUCLEOTIDE SEQUENCE [LARGE SCALE GENOMIC DNA]</scope>
</reference>
<dbReference type="Pfam" id="PF23283">
    <property type="entry name" value="D8C_UMOD"/>
    <property type="match status" value="1"/>
</dbReference>
<dbReference type="Gene3D" id="2.60.40.4100">
    <property type="entry name" value="Zona pellucida, ZP-C domain"/>
    <property type="match status" value="1"/>
</dbReference>
<evidence type="ECO:0000256" key="4">
    <source>
        <dbReference type="ARBA" id="ARBA00023157"/>
    </source>
</evidence>
<dbReference type="CDD" id="cd00054">
    <property type="entry name" value="EGF_CA"/>
    <property type="match status" value="1"/>
</dbReference>
<dbReference type="SMART" id="SM00241">
    <property type="entry name" value="ZP"/>
    <property type="match status" value="1"/>
</dbReference>
<dbReference type="EMBL" id="CALNXK010000010">
    <property type="protein sequence ID" value="CAH3042539.1"/>
    <property type="molecule type" value="Genomic_DNA"/>
</dbReference>
<comment type="caution">
    <text evidence="9">The sequence shown here is derived from an EMBL/GenBank/DDBJ whole genome shotgun (WGS) entry which is preliminary data.</text>
</comment>
<evidence type="ECO:0000256" key="6">
    <source>
        <dbReference type="SAM" id="SignalP"/>
    </source>
</evidence>
<evidence type="ECO:0000256" key="5">
    <source>
        <dbReference type="SAM" id="Phobius"/>
    </source>
</evidence>
<dbReference type="PANTHER" id="PTHR14002:SF43">
    <property type="entry name" value="DELTA-LIKE PROTEIN"/>
    <property type="match status" value="1"/>
</dbReference>
<dbReference type="InterPro" id="IPR055355">
    <property type="entry name" value="ZP-C"/>
</dbReference>
<dbReference type="SMART" id="SM00181">
    <property type="entry name" value="EGF"/>
    <property type="match status" value="2"/>
</dbReference>
<dbReference type="SUPFAM" id="SSF57196">
    <property type="entry name" value="EGF/Laminin"/>
    <property type="match status" value="2"/>
</dbReference>
<feature type="domain" description="TLDc" evidence="8">
    <location>
        <begin position="852"/>
        <end position="984"/>
    </location>
</feature>
<dbReference type="InterPro" id="IPR057774">
    <property type="entry name" value="D8C_UMOD/GP2/OIT3-like"/>
</dbReference>
<feature type="domain" description="ZP" evidence="7">
    <location>
        <begin position="1244"/>
        <end position="1489"/>
    </location>
</feature>
<evidence type="ECO:0000256" key="2">
    <source>
        <dbReference type="ARBA" id="ARBA00022729"/>
    </source>
</evidence>
<evidence type="ECO:0000256" key="3">
    <source>
        <dbReference type="ARBA" id="ARBA00022737"/>
    </source>
</evidence>
<dbReference type="SMART" id="SM00584">
    <property type="entry name" value="TLDc"/>
    <property type="match status" value="1"/>
</dbReference>
<dbReference type="PROSITE" id="PS51886">
    <property type="entry name" value="TLDC"/>
    <property type="match status" value="2"/>
</dbReference>
<dbReference type="PROSITE" id="PS51034">
    <property type="entry name" value="ZP_2"/>
    <property type="match status" value="1"/>
</dbReference>
<keyword evidence="2 6" id="KW-0732">Signal</keyword>
<dbReference type="Pfam" id="PF07534">
    <property type="entry name" value="TLD"/>
    <property type="match status" value="2"/>
</dbReference>
<dbReference type="PANTHER" id="PTHR14002">
    <property type="entry name" value="ENDOGLIN/TGF-BETA RECEPTOR TYPE III"/>
    <property type="match status" value="1"/>
</dbReference>
<keyword evidence="5" id="KW-1133">Transmembrane helix</keyword>
<dbReference type="Pfam" id="PF14670">
    <property type="entry name" value="FXa_inhibition"/>
    <property type="match status" value="1"/>
</dbReference>
<dbReference type="Proteomes" id="UP001159405">
    <property type="component" value="Unassembled WGS sequence"/>
</dbReference>
<keyword evidence="1" id="KW-0245">EGF-like domain</keyword>
<evidence type="ECO:0000313" key="9">
    <source>
        <dbReference type="EMBL" id="CAH3042539.1"/>
    </source>
</evidence>
<gene>
    <name evidence="9" type="ORF">PLOB_00000982</name>
</gene>
<evidence type="ECO:0000313" key="10">
    <source>
        <dbReference type="Proteomes" id="UP001159405"/>
    </source>
</evidence>
<dbReference type="InterPro" id="IPR001507">
    <property type="entry name" value="ZP_dom"/>
</dbReference>
<evidence type="ECO:0000256" key="1">
    <source>
        <dbReference type="ARBA" id="ARBA00022536"/>
    </source>
</evidence>
<evidence type="ECO:0000259" key="8">
    <source>
        <dbReference type="PROSITE" id="PS51886"/>
    </source>
</evidence>
<sequence length="1605" mass="177427">MKSTMKCRHVLDVLLIVVVQWLCLARASHFRHGNIAWAPVDSSSDTIRFTFRLAFRRSYSASYYCDQNTIGNGSLLGSGGSWNAKCNYCSSTTIASTGFHCTDYSSNEDWSMGENNFNYTFSFYDRWVVSYGGCCWISLSRYGNGNWLVSTTVNLTRRSDNGRINSSPVSRSPAIVRWSEGCPSQSLRIPVEDADGDVVKCRYAKYSESYFYTNSFPYGTLDEKNCLLTYNGNGTAGTYAVALTLEDFPAGTTNFDSITPFSAVGLQFLVIISSRSGSCNNVPVFTPLTPNDGECTEVQIGSWYRAVIEATLADYSKSIVEIVTSSPPGMQFTSLTFHGGVYYRNVTWYPSQYQVGQQSFCFKAVDSSGMGTEWRCVTVLVGISNTPRVIWGSQTPQSPLKNSGPGYIWWSIQFDRVIKKPRTSSYIRLVLLPSGHTVHKVDTISQFAIINSSDLTTLQFAMPYAALSMNGSYAILMDRGAVVGQGCSYDGPPTPGITNTSDWQFTAGVCPTGNALAPPDFSNCIDINECGSPSRSKRSFYYNSWSYAISSSTQWLTAASTRTISPRYTASSTASPSLSPSVSASASVSTSTSPSVSASVPVSPEILGLNNSVIVGNNSEYLANLTNWIKPRRNEGDWKLCWRASRDGKNSSRFHSLCDEKGPTVTIVKVGKYIFGGYTSLSWSSGCRYQYDPQAFLFSLVNKPGWAPIKLNQTGLYGYRQSHSIYTCYTSGPTFGGGHDLGIHPSYYFYYTNLGYTYSPPSGYSYRSSFARSFLAGSEYFGPDEIETFYDAAFTSQASTRTISPSYTASSSAPPSLLPLVSASASVSPSTSPSVRANLSVLSEILGLNNSVIVGNNSEYLANLTNWIKPRRNESDWKLCWRASRDGWSSSRFHSLCDEKGPTVTIVKVGKYIFGGYTNLPWSIRYGCRYQYDPQAFLFSLVNKPGWAPVKLNQTGLYGYQISPSKSSSFMPFTISSSECYNYGYLNDSVRGQGFYNGYYGYYQCDSGLPFGWYRFSGAAGSQMATSCVGKNRCSSHAPGWLSTQHPSKDDGIVRGTVCFHWASSCCHWSTNIRVRNCSGFYVYELRPTPGCWLRYCGNGGGNNTNSSSIGYIAAQAMTKTESVSTSSLYVYAGQIAPSSSSEYYAPSSSYALPPPLDFQFHVPADCDQICTNTQGSYSCSCVSGYRLSSDGKSCLDIDECSTNNGGCSHHCYNIPGSFYCGCPQGTTMASNNLTCVEPGVSVACDENNMTISLEKQTFPFLNVSSLHLRYVSCRATENSTHVLLSTPLNSCGTLVNETKDALIFWNEVQADSVIVDNVISRTHDIKFKFYCSYSRKKMLSIQFQPKHIFIGSEAGYGNFTFKMDFYKTAAFATPYAENDYPILVALNEYLYVKYSVESSANLVIMAENCKATKKGSFYSWPYYTIIQNGCERDTTMEYTFNPSGSSQQFKIRTFRFFNDYDVVYFHCELLACYRYNFNSRCSRGCLSSKRRKKRDAVEEESTSRHILSSGPIIIKKTETKIEKRDAGDTGKSQQTALIGGAAAVGGLALIAIIALAVLAAKYRIARIFMNRNKVGDLYTTQDEQMSRRNAYIQEDDMIEKEDSF</sequence>
<dbReference type="Pfam" id="PF00100">
    <property type="entry name" value="Zona_pellucida"/>
    <property type="match status" value="1"/>
</dbReference>
<feature type="domain" description="TLDc" evidence="8">
    <location>
        <begin position="613"/>
        <end position="792"/>
    </location>
</feature>
<dbReference type="InterPro" id="IPR055356">
    <property type="entry name" value="ZP-N"/>
</dbReference>
<keyword evidence="10" id="KW-1185">Reference proteome</keyword>
<dbReference type="Pfam" id="PF23344">
    <property type="entry name" value="ZP-N"/>
    <property type="match status" value="1"/>
</dbReference>
<keyword evidence="5" id="KW-0812">Transmembrane</keyword>
<feature type="chain" id="PRO_5046729965" evidence="6">
    <location>
        <begin position="28"/>
        <end position="1605"/>
    </location>
</feature>
<dbReference type="InterPro" id="IPR018097">
    <property type="entry name" value="EGF_Ca-bd_CS"/>
</dbReference>
<feature type="signal peptide" evidence="6">
    <location>
        <begin position="1"/>
        <end position="27"/>
    </location>
</feature>
<keyword evidence="3" id="KW-0677">Repeat</keyword>
<protein>
    <submittedName>
        <fullName evidence="9">Uncharacterized protein</fullName>
    </submittedName>
</protein>
<dbReference type="PROSITE" id="PS01187">
    <property type="entry name" value="EGF_CA"/>
    <property type="match status" value="1"/>
</dbReference>
<dbReference type="InterPro" id="IPR001881">
    <property type="entry name" value="EGF-like_Ca-bd_dom"/>
</dbReference>
<keyword evidence="5" id="KW-0472">Membrane</keyword>
<keyword evidence="4" id="KW-1015">Disulfide bond</keyword>
<dbReference type="InterPro" id="IPR000742">
    <property type="entry name" value="EGF"/>
</dbReference>
<dbReference type="InterPro" id="IPR006571">
    <property type="entry name" value="TLDc_dom"/>
</dbReference>
<dbReference type="Pfam" id="PF12662">
    <property type="entry name" value="cEGF"/>
    <property type="match status" value="1"/>
</dbReference>
<dbReference type="Gene3D" id="2.60.40.3210">
    <property type="entry name" value="Zona pellucida, ZP-N domain"/>
    <property type="match status" value="1"/>
</dbReference>
<proteinExistence type="predicted"/>
<dbReference type="SMART" id="SM00179">
    <property type="entry name" value="EGF_CA"/>
    <property type="match status" value="2"/>
</dbReference>
<dbReference type="Gene3D" id="2.10.25.10">
    <property type="entry name" value="Laminin"/>
    <property type="match status" value="2"/>
</dbReference>
<accession>A0ABN8N855</accession>
<feature type="transmembrane region" description="Helical" evidence="5">
    <location>
        <begin position="1537"/>
        <end position="1561"/>
    </location>
</feature>
<evidence type="ECO:0000259" key="7">
    <source>
        <dbReference type="PROSITE" id="PS51034"/>
    </source>
</evidence>